<dbReference type="PANTHER" id="PTHR11679">
    <property type="entry name" value="VESICLE PROTEIN SORTING-ASSOCIATED"/>
    <property type="match status" value="1"/>
</dbReference>
<dbReference type="EnsemblMetazoa" id="HelroT86965">
    <property type="protein sequence ID" value="HelroP86965"/>
    <property type="gene ID" value="HelroG86965"/>
</dbReference>
<dbReference type="GO" id="GO:0005764">
    <property type="term" value="C:lysosome"/>
    <property type="evidence" value="ECO:0000318"/>
    <property type="project" value="GO_Central"/>
</dbReference>
<dbReference type="GO" id="GO:0006886">
    <property type="term" value="P:intracellular protein transport"/>
    <property type="evidence" value="ECO:0000318"/>
    <property type="project" value="GO_Central"/>
</dbReference>
<dbReference type="Proteomes" id="UP000015101">
    <property type="component" value="Unassembled WGS sequence"/>
</dbReference>
<dbReference type="Gene3D" id="1.25.40.850">
    <property type="match status" value="1"/>
</dbReference>
<dbReference type="OMA" id="EFHIFFV"/>
<accession>T1G6K0</accession>
<dbReference type="GO" id="GO:0033263">
    <property type="term" value="C:CORVET complex"/>
    <property type="evidence" value="ECO:0000318"/>
    <property type="project" value="GO_Central"/>
</dbReference>
<dbReference type="RefSeq" id="XP_009026599.1">
    <property type="nucleotide sequence ID" value="XM_009028351.1"/>
</dbReference>
<dbReference type="KEGG" id="hro:HELRODRAFT_86965"/>
<dbReference type="Gene3D" id="3.90.830.10">
    <property type="entry name" value="Syntaxin Binding Protein 1, Chain A, domain 2"/>
    <property type="match status" value="1"/>
</dbReference>
<reference evidence="2 4" key="2">
    <citation type="journal article" date="2013" name="Nature">
        <title>Insights into bilaterian evolution from three spiralian genomes.</title>
        <authorList>
            <person name="Simakov O."/>
            <person name="Marletaz F."/>
            <person name="Cho S.J."/>
            <person name="Edsinger-Gonzales E."/>
            <person name="Havlak P."/>
            <person name="Hellsten U."/>
            <person name="Kuo D.H."/>
            <person name="Larsson T."/>
            <person name="Lv J."/>
            <person name="Arendt D."/>
            <person name="Savage R."/>
            <person name="Osoegawa K."/>
            <person name="de Jong P."/>
            <person name="Grimwood J."/>
            <person name="Chapman J.A."/>
            <person name="Shapiro H."/>
            <person name="Aerts A."/>
            <person name="Otillar R.P."/>
            <person name="Terry A.Y."/>
            <person name="Boore J.L."/>
            <person name="Grigoriev I.V."/>
            <person name="Lindberg D.R."/>
            <person name="Seaver E.C."/>
            <person name="Weisblat D.A."/>
            <person name="Putnam N.H."/>
            <person name="Rokhsar D.S."/>
        </authorList>
    </citation>
    <scope>NUCLEOTIDE SEQUENCE</scope>
</reference>
<dbReference type="InterPro" id="IPR043127">
    <property type="entry name" value="Sec-1-like_dom3a"/>
</dbReference>
<dbReference type="InterPro" id="IPR043154">
    <property type="entry name" value="Sec-1-like_dom1"/>
</dbReference>
<dbReference type="GeneID" id="20216697"/>
<evidence type="ECO:0008006" key="5">
    <source>
        <dbReference type="Google" id="ProtNLM"/>
    </source>
</evidence>
<dbReference type="GO" id="GO:0016192">
    <property type="term" value="P:vesicle-mediated transport"/>
    <property type="evidence" value="ECO:0000318"/>
    <property type="project" value="GO_Central"/>
</dbReference>
<dbReference type="Gene3D" id="3.40.50.1910">
    <property type="match status" value="2"/>
</dbReference>
<dbReference type="OrthoDB" id="10262287at2759"/>
<dbReference type="InterPro" id="IPR001619">
    <property type="entry name" value="Sec1-like"/>
</dbReference>
<dbReference type="InParanoid" id="T1G6K0"/>
<dbReference type="HOGENOM" id="CLU_016678_3_0_1"/>
<dbReference type="InterPro" id="IPR043155">
    <property type="entry name" value="VPS33_dom3b"/>
</dbReference>
<dbReference type="AlphaFoldDB" id="T1G6K0"/>
<comment type="similarity">
    <text evidence="1">Belongs to the STXBP/unc-18/SEC1 family.</text>
</comment>
<dbReference type="InterPro" id="IPR027482">
    <property type="entry name" value="Sec1-like_dom2"/>
</dbReference>
<evidence type="ECO:0000313" key="3">
    <source>
        <dbReference type="EnsemblMetazoa" id="HelroP86965"/>
    </source>
</evidence>
<dbReference type="Pfam" id="PF00995">
    <property type="entry name" value="Sec1"/>
    <property type="match status" value="1"/>
</dbReference>
<dbReference type="FunCoup" id="T1G6K0">
    <property type="interactions" value="1803"/>
</dbReference>
<dbReference type="eggNOG" id="KOG1302">
    <property type="taxonomic scope" value="Eukaryota"/>
</dbReference>
<dbReference type="SUPFAM" id="SSF56815">
    <property type="entry name" value="Sec1/munc18-like (SM) proteins"/>
    <property type="match status" value="1"/>
</dbReference>
<protein>
    <recommendedName>
        <fullName evidence="5">Vacuolar protein sorting-associated protein 33A</fullName>
    </recommendedName>
</protein>
<proteinExistence type="inferred from homology"/>
<organism evidence="3 4">
    <name type="scientific">Helobdella robusta</name>
    <name type="common">Californian leech</name>
    <dbReference type="NCBI Taxonomy" id="6412"/>
    <lineage>
        <taxon>Eukaryota</taxon>
        <taxon>Metazoa</taxon>
        <taxon>Spiralia</taxon>
        <taxon>Lophotrochozoa</taxon>
        <taxon>Annelida</taxon>
        <taxon>Clitellata</taxon>
        <taxon>Hirudinea</taxon>
        <taxon>Rhynchobdellida</taxon>
        <taxon>Glossiphoniidae</taxon>
        <taxon>Helobdella</taxon>
    </lineage>
</organism>
<dbReference type="FunFam" id="3.40.50.1910:FF:000005">
    <property type="entry name" value="vacuolar protein sorting-associated protein 33A isoform X1"/>
    <property type="match status" value="1"/>
</dbReference>
<evidence type="ECO:0000256" key="1">
    <source>
        <dbReference type="ARBA" id="ARBA00009884"/>
    </source>
</evidence>
<dbReference type="EMBL" id="AMQM01006905">
    <property type="status" value="NOT_ANNOTATED_CDS"/>
    <property type="molecule type" value="Genomic_DNA"/>
</dbReference>
<evidence type="ECO:0000313" key="2">
    <source>
        <dbReference type="EMBL" id="ESN95294.1"/>
    </source>
</evidence>
<keyword evidence="4" id="KW-1185">Reference proteome</keyword>
<sequence length="613" mass="69668">MTSKDKINCMLFREVYRKELKDWLNTINQTKTIVWDETLISTFDLIANFSFLKENGVDQMIFLNSDIKASVKSENVIFIVQPKLHVMDKIAYIVKKHENMLTSLKKNFHVLFIPRKSLLCEKRLKDLDVVNSLTSIDELAFDIYPLETDLLSMEWNTCFRECYLDSNHTCLFHVAKSIMLIQSLFGIIPNVVGKGDLADSVIEMVLRMRRELGSNEPLITPKIDTLLLVDRIVDPLTPLLTQLTYEGLVDELFSISKGIVKLPANKFKSESSNADTAADSTSTNPFATSTDEVKKIHLNSSDELFADLRDKNFNAVGNALNQRVKVISAQYNERLAAKTVGEMKQFVSKIPHIQAAKAALATHTTIAEMVKGVTDSDEFRDFVCEQQECLKGLDLDKSRSFIEKCILMKEDINKVLRLICLQCYCNNGLKPKILEFYKKEIIQVYGFEHVISLCNLERVGLLFNQSINKTFPTIKKTLKLLVKDANEQMPEDISYVYSGYRPMSVRLLELHNKPGWRSIEEIVNNMLPGAVREEFQQMPAWLKRKKGLCFQKVVLVFFIGGVTFAEISALRFLSQIDDSLTEYVVATTNMISGPAFISSLSDTLHSKPANPFA</sequence>
<reference evidence="4" key="1">
    <citation type="submission" date="2012-12" db="EMBL/GenBank/DDBJ databases">
        <authorList>
            <person name="Hellsten U."/>
            <person name="Grimwood J."/>
            <person name="Chapman J.A."/>
            <person name="Shapiro H."/>
            <person name="Aerts A."/>
            <person name="Otillar R.P."/>
            <person name="Terry A.Y."/>
            <person name="Boore J.L."/>
            <person name="Simakov O."/>
            <person name="Marletaz F."/>
            <person name="Cho S.-J."/>
            <person name="Edsinger-Gonzales E."/>
            <person name="Havlak P."/>
            <person name="Kuo D.-H."/>
            <person name="Larsson T."/>
            <person name="Lv J."/>
            <person name="Arendt D."/>
            <person name="Savage R."/>
            <person name="Osoegawa K."/>
            <person name="de Jong P."/>
            <person name="Lindberg D.R."/>
            <person name="Seaver E.C."/>
            <person name="Weisblat D.A."/>
            <person name="Putnam N.H."/>
            <person name="Grigoriev I.V."/>
            <person name="Rokhsar D.S."/>
        </authorList>
    </citation>
    <scope>NUCLEOTIDE SEQUENCE</scope>
</reference>
<dbReference type="Gene3D" id="3.40.50.2060">
    <property type="match status" value="1"/>
</dbReference>
<dbReference type="CTD" id="20216697"/>
<dbReference type="InterPro" id="IPR036045">
    <property type="entry name" value="Sec1-like_sf"/>
</dbReference>
<evidence type="ECO:0000313" key="4">
    <source>
        <dbReference type="Proteomes" id="UP000015101"/>
    </source>
</evidence>
<dbReference type="EMBL" id="KB097536">
    <property type="protein sequence ID" value="ESN95294.1"/>
    <property type="molecule type" value="Genomic_DNA"/>
</dbReference>
<name>T1G6K0_HELRO</name>
<dbReference type="STRING" id="6412.T1G6K0"/>
<reference evidence="3" key="3">
    <citation type="submission" date="2015-06" db="UniProtKB">
        <authorList>
            <consortium name="EnsemblMetazoa"/>
        </authorList>
    </citation>
    <scope>IDENTIFICATION</scope>
</reference>
<gene>
    <name evidence="3" type="primary">20216697</name>
    <name evidence="2" type="ORF">HELRODRAFT_86965</name>
</gene>